<evidence type="ECO:0000313" key="7">
    <source>
        <dbReference type="Proteomes" id="UP001529369"/>
    </source>
</evidence>
<protein>
    <submittedName>
        <fullName evidence="6">NUDIX hydrolase</fullName>
    </submittedName>
</protein>
<sequence>MPNKRKPAKARSLQRGCQCAAFPFQERDGETHVLLVTSRETKRWVLPKGWTEKPGRGSEQAAQEAFEEAGIIGRIGTASIGAYTYPKRLDNGVTVTCDVEVFPLAVDRLLEDWPEKSQRERRWFTLSEAAMAVEEGGLVTLMLQLSAPSP</sequence>
<keyword evidence="3 6" id="KW-0378">Hydrolase</keyword>
<dbReference type="PANTHER" id="PTHR12629:SF0">
    <property type="entry name" value="DIPHOSPHOINOSITOL-POLYPHOSPHATE DIPHOSPHATASE"/>
    <property type="match status" value="1"/>
</dbReference>
<evidence type="ECO:0000256" key="2">
    <source>
        <dbReference type="ARBA" id="ARBA00022723"/>
    </source>
</evidence>
<dbReference type="Gene3D" id="3.90.79.10">
    <property type="entry name" value="Nucleoside Triphosphate Pyrophosphohydrolase"/>
    <property type="match status" value="1"/>
</dbReference>
<dbReference type="InterPro" id="IPR047198">
    <property type="entry name" value="DDP-like_NUDIX"/>
</dbReference>
<evidence type="ECO:0000313" key="6">
    <source>
        <dbReference type="EMBL" id="MDN3565810.1"/>
    </source>
</evidence>
<organism evidence="6 7">
    <name type="scientific">Paeniroseomonas aquatica</name>
    <dbReference type="NCBI Taxonomy" id="373043"/>
    <lineage>
        <taxon>Bacteria</taxon>
        <taxon>Pseudomonadati</taxon>
        <taxon>Pseudomonadota</taxon>
        <taxon>Alphaproteobacteria</taxon>
        <taxon>Acetobacterales</taxon>
        <taxon>Acetobacteraceae</taxon>
        <taxon>Paeniroseomonas</taxon>
    </lineage>
</organism>
<dbReference type="EMBL" id="JAUFPN010000153">
    <property type="protein sequence ID" value="MDN3565810.1"/>
    <property type="molecule type" value="Genomic_DNA"/>
</dbReference>
<dbReference type="PROSITE" id="PS51462">
    <property type="entry name" value="NUDIX"/>
    <property type="match status" value="1"/>
</dbReference>
<dbReference type="GO" id="GO:0016787">
    <property type="term" value="F:hydrolase activity"/>
    <property type="evidence" value="ECO:0007669"/>
    <property type="project" value="UniProtKB-KW"/>
</dbReference>
<name>A0ABT8A7Y5_9PROT</name>
<accession>A0ABT8A7Y5</accession>
<proteinExistence type="predicted"/>
<evidence type="ECO:0000256" key="3">
    <source>
        <dbReference type="ARBA" id="ARBA00022801"/>
    </source>
</evidence>
<dbReference type="CDD" id="cd04666">
    <property type="entry name" value="NUDIX_DIPP2_like_Nudt4"/>
    <property type="match status" value="1"/>
</dbReference>
<dbReference type="PANTHER" id="PTHR12629">
    <property type="entry name" value="DIPHOSPHOINOSITOL POLYPHOSPHATE PHOSPHOHYDROLASE"/>
    <property type="match status" value="1"/>
</dbReference>
<evidence type="ECO:0000259" key="5">
    <source>
        <dbReference type="PROSITE" id="PS51462"/>
    </source>
</evidence>
<dbReference type="Proteomes" id="UP001529369">
    <property type="component" value="Unassembled WGS sequence"/>
</dbReference>
<comment type="cofactor">
    <cofactor evidence="1">
        <name>Mg(2+)</name>
        <dbReference type="ChEBI" id="CHEBI:18420"/>
    </cofactor>
</comment>
<keyword evidence="4" id="KW-0460">Magnesium</keyword>
<feature type="domain" description="Nudix hydrolase" evidence="5">
    <location>
        <begin position="14"/>
        <end position="145"/>
    </location>
</feature>
<dbReference type="InterPro" id="IPR000086">
    <property type="entry name" value="NUDIX_hydrolase_dom"/>
</dbReference>
<evidence type="ECO:0000256" key="1">
    <source>
        <dbReference type="ARBA" id="ARBA00001946"/>
    </source>
</evidence>
<dbReference type="SUPFAM" id="SSF55811">
    <property type="entry name" value="Nudix"/>
    <property type="match status" value="1"/>
</dbReference>
<gene>
    <name evidence="6" type="ORF">QWZ14_15685</name>
</gene>
<evidence type="ECO:0000256" key="4">
    <source>
        <dbReference type="ARBA" id="ARBA00022842"/>
    </source>
</evidence>
<dbReference type="RefSeq" id="WP_290317676.1">
    <property type="nucleotide sequence ID" value="NZ_JAUFPN010000153.1"/>
</dbReference>
<keyword evidence="7" id="KW-1185">Reference proteome</keyword>
<comment type="caution">
    <text evidence="6">The sequence shown here is derived from an EMBL/GenBank/DDBJ whole genome shotgun (WGS) entry which is preliminary data.</text>
</comment>
<reference evidence="7" key="1">
    <citation type="journal article" date="2019" name="Int. J. Syst. Evol. Microbiol.">
        <title>The Global Catalogue of Microorganisms (GCM) 10K type strain sequencing project: providing services to taxonomists for standard genome sequencing and annotation.</title>
        <authorList>
            <consortium name="The Broad Institute Genomics Platform"/>
            <consortium name="The Broad Institute Genome Sequencing Center for Infectious Disease"/>
            <person name="Wu L."/>
            <person name="Ma J."/>
        </authorList>
    </citation>
    <scope>NUCLEOTIDE SEQUENCE [LARGE SCALE GENOMIC DNA]</scope>
    <source>
        <strain evidence="7">CECT 7131</strain>
    </source>
</reference>
<dbReference type="InterPro" id="IPR015797">
    <property type="entry name" value="NUDIX_hydrolase-like_dom_sf"/>
</dbReference>
<keyword evidence="2" id="KW-0479">Metal-binding</keyword>